<comment type="caution">
    <text evidence="1">The sequence shown here is derived from an EMBL/GenBank/DDBJ whole genome shotgun (WGS) entry which is preliminary data.</text>
</comment>
<organism evidence="1 2">
    <name type="scientific">Malus baccata</name>
    <name type="common">Siberian crab apple</name>
    <name type="synonym">Pyrus baccata</name>
    <dbReference type="NCBI Taxonomy" id="106549"/>
    <lineage>
        <taxon>Eukaryota</taxon>
        <taxon>Viridiplantae</taxon>
        <taxon>Streptophyta</taxon>
        <taxon>Embryophyta</taxon>
        <taxon>Tracheophyta</taxon>
        <taxon>Spermatophyta</taxon>
        <taxon>Magnoliopsida</taxon>
        <taxon>eudicotyledons</taxon>
        <taxon>Gunneridae</taxon>
        <taxon>Pentapetalae</taxon>
        <taxon>rosids</taxon>
        <taxon>fabids</taxon>
        <taxon>Rosales</taxon>
        <taxon>Rosaceae</taxon>
        <taxon>Amygdaloideae</taxon>
        <taxon>Maleae</taxon>
        <taxon>Malus</taxon>
    </lineage>
</organism>
<evidence type="ECO:0000313" key="1">
    <source>
        <dbReference type="EMBL" id="TQD80840.1"/>
    </source>
</evidence>
<gene>
    <name evidence="1" type="ORF">C1H46_033592</name>
</gene>
<dbReference type="EMBL" id="VIEB01000792">
    <property type="protein sequence ID" value="TQD80840.1"/>
    <property type="molecule type" value="Genomic_DNA"/>
</dbReference>
<dbReference type="Proteomes" id="UP000315295">
    <property type="component" value="Unassembled WGS sequence"/>
</dbReference>
<dbReference type="AlphaFoldDB" id="A0A540L300"/>
<protein>
    <submittedName>
        <fullName evidence="1">Uncharacterized protein</fullName>
    </submittedName>
</protein>
<keyword evidence="2" id="KW-1185">Reference proteome</keyword>
<accession>A0A540L300</accession>
<sequence>MTVSATQARDSPITYPTFEALLLTTERRMAEHNGPLVEFPQVNAFVASRGRGGGRTRGIGIGVSSFYRGNSFN</sequence>
<evidence type="ECO:0000313" key="2">
    <source>
        <dbReference type="Proteomes" id="UP000315295"/>
    </source>
</evidence>
<name>A0A540L300_MALBA</name>
<reference evidence="1 2" key="1">
    <citation type="journal article" date="2019" name="G3 (Bethesda)">
        <title>Sequencing of a Wild Apple (Malus baccata) Genome Unravels the Differences Between Cultivated and Wild Apple Species Regarding Disease Resistance and Cold Tolerance.</title>
        <authorList>
            <person name="Chen X."/>
        </authorList>
    </citation>
    <scope>NUCLEOTIDE SEQUENCE [LARGE SCALE GENOMIC DNA]</scope>
    <source>
        <strain evidence="2">cv. Shandingzi</strain>
        <tissue evidence="1">Leaves</tissue>
    </source>
</reference>
<proteinExistence type="predicted"/>